<evidence type="ECO:0000313" key="2">
    <source>
        <dbReference type="Proteomes" id="UP000631670"/>
    </source>
</evidence>
<reference evidence="1 2" key="1">
    <citation type="submission" date="2020-10" db="EMBL/GenBank/DDBJ databases">
        <title>Sequencing the genomes of 1000 actinobacteria strains.</title>
        <authorList>
            <person name="Klenk H.-P."/>
        </authorList>
    </citation>
    <scope>NUCLEOTIDE SEQUENCE [LARGE SCALE GENOMIC DNA]</scope>
    <source>
        <strain evidence="1 2">DSM 44653</strain>
    </source>
</reference>
<organism evidence="1 2">
    <name type="scientific">Amycolatopsis lexingtonensis</name>
    <dbReference type="NCBI Taxonomy" id="218822"/>
    <lineage>
        <taxon>Bacteria</taxon>
        <taxon>Bacillati</taxon>
        <taxon>Actinomycetota</taxon>
        <taxon>Actinomycetes</taxon>
        <taxon>Pseudonocardiales</taxon>
        <taxon>Pseudonocardiaceae</taxon>
        <taxon>Amycolatopsis</taxon>
    </lineage>
</organism>
<evidence type="ECO:0008006" key="3">
    <source>
        <dbReference type="Google" id="ProtNLM"/>
    </source>
</evidence>
<accession>A0ABR9HZA2</accession>
<dbReference type="RefSeq" id="WP_192782343.1">
    <property type="nucleotide sequence ID" value="NZ_JADBEG010000001.1"/>
</dbReference>
<name>A0ABR9HZA2_9PSEU</name>
<dbReference type="EMBL" id="JADBEG010000001">
    <property type="protein sequence ID" value="MBE1496238.1"/>
    <property type="molecule type" value="Genomic_DNA"/>
</dbReference>
<sequence length="218" mass="23693">MLSTFVLEPPPGVRVVAFFITGSQPDQSDRRAFVDNLLEQLCALRGIPLPQVTDSTRETRMLGLLTEVAQDCVRRGEQLALVVDGLDEDRGLDGTPDAHSIAALLPMRPPAGMRVIVSGRDSPPLPDGVPDDHPLRDPAVIRRLAPSEKARDVRDAKERDLKRLLHGSSIEQDLLGLLTAASGGLTTPASLSFNLFGGVVGCWTWFSCRVWVFACSCR</sequence>
<evidence type="ECO:0000313" key="1">
    <source>
        <dbReference type="EMBL" id="MBE1496238.1"/>
    </source>
</evidence>
<comment type="caution">
    <text evidence="1">The sequence shown here is derived from an EMBL/GenBank/DDBJ whole genome shotgun (WGS) entry which is preliminary data.</text>
</comment>
<protein>
    <recommendedName>
        <fullName evidence="3">NACHT domain-containing protein</fullName>
    </recommendedName>
</protein>
<proteinExistence type="predicted"/>
<gene>
    <name evidence="1" type="ORF">H4696_003338</name>
</gene>
<dbReference type="Proteomes" id="UP000631670">
    <property type="component" value="Unassembled WGS sequence"/>
</dbReference>
<keyword evidence="2" id="KW-1185">Reference proteome</keyword>